<protein>
    <submittedName>
        <fullName evidence="2">Uncharacterized protein</fullName>
    </submittedName>
</protein>
<feature type="signal peptide" evidence="1">
    <location>
        <begin position="1"/>
        <end position="19"/>
    </location>
</feature>
<evidence type="ECO:0000313" key="3">
    <source>
        <dbReference type="Proteomes" id="UP000178912"/>
    </source>
</evidence>
<evidence type="ECO:0000313" key="2">
    <source>
        <dbReference type="EMBL" id="CZS99505.1"/>
    </source>
</evidence>
<dbReference type="AlphaFoldDB" id="A0A1E1KNB1"/>
<dbReference type="Proteomes" id="UP000178912">
    <property type="component" value="Unassembled WGS sequence"/>
</dbReference>
<reference evidence="3" key="1">
    <citation type="submission" date="2016-03" db="EMBL/GenBank/DDBJ databases">
        <authorList>
            <person name="Guldener U."/>
        </authorList>
    </citation>
    <scope>NUCLEOTIDE SEQUENCE [LARGE SCALE GENOMIC DNA]</scope>
    <source>
        <strain evidence="3">04CH-RAC-A.6.1</strain>
    </source>
</reference>
<keyword evidence="3" id="KW-1185">Reference proteome</keyword>
<gene>
    <name evidence="2" type="ORF">RAG0_07871</name>
</gene>
<feature type="chain" id="PRO_5009446258" evidence="1">
    <location>
        <begin position="20"/>
        <end position="57"/>
    </location>
</feature>
<sequence length="57" mass="6143">MQIFLAVFLSVGIITLVRDLKDNITSTPVTLTQNLLKSSLVTLSILSTYAHGTGSYS</sequence>
<name>A0A1E1KNB1_9HELO</name>
<evidence type="ECO:0000256" key="1">
    <source>
        <dbReference type="SAM" id="SignalP"/>
    </source>
</evidence>
<proteinExistence type="predicted"/>
<dbReference type="OrthoDB" id="1076608at2759"/>
<organism evidence="2 3">
    <name type="scientific">Rhynchosporium agropyri</name>
    <dbReference type="NCBI Taxonomy" id="914238"/>
    <lineage>
        <taxon>Eukaryota</taxon>
        <taxon>Fungi</taxon>
        <taxon>Dikarya</taxon>
        <taxon>Ascomycota</taxon>
        <taxon>Pezizomycotina</taxon>
        <taxon>Leotiomycetes</taxon>
        <taxon>Helotiales</taxon>
        <taxon>Ploettnerulaceae</taxon>
        <taxon>Rhynchosporium</taxon>
    </lineage>
</organism>
<dbReference type="EMBL" id="FJUX01000041">
    <property type="protein sequence ID" value="CZS99505.1"/>
    <property type="molecule type" value="Genomic_DNA"/>
</dbReference>
<keyword evidence="1" id="KW-0732">Signal</keyword>
<accession>A0A1E1KNB1</accession>